<dbReference type="AlphaFoldDB" id="A0A0C3EKC3"/>
<accession>A0A0C3EKC3</accession>
<dbReference type="STRING" id="1036808.A0A0C3EKC3"/>
<dbReference type="EMBL" id="KN822009">
    <property type="protein sequence ID" value="KIM68371.1"/>
    <property type="molecule type" value="Genomic_DNA"/>
</dbReference>
<evidence type="ECO:0000313" key="2">
    <source>
        <dbReference type="EMBL" id="KIM68371.1"/>
    </source>
</evidence>
<evidence type="ECO:0000259" key="1">
    <source>
        <dbReference type="Pfam" id="PF20149"/>
    </source>
</evidence>
<sequence>MKSAIKKNCALVEELTEGASFAFKVGDFLALVQDKHHGFLKAPIIQKIINMMWFANKNDEGIKYHAWFKPFPLPALTLVLTVIECCIDKWMTGTHMDVPFTVQDYCGRYDSHLKCLQDFDEVTKEFGVLKGICAKIYEDGRIHSGAPSLSTQLQNMVSAQIIAAVIKEHQEGSTTEDELE</sequence>
<reference evidence="2 3" key="1">
    <citation type="submission" date="2014-04" db="EMBL/GenBank/DDBJ databases">
        <authorList>
            <consortium name="DOE Joint Genome Institute"/>
            <person name="Kuo A."/>
            <person name="Kohler A."/>
            <person name="Nagy L.G."/>
            <person name="Floudas D."/>
            <person name="Copeland A."/>
            <person name="Barry K.W."/>
            <person name="Cichocki N."/>
            <person name="Veneault-Fourrey C."/>
            <person name="LaButti K."/>
            <person name="Lindquist E.A."/>
            <person name="Lipzen A."/>
            <person name="Lundell T."/>
            <person name="Morin E."/>
            <person name="Murat C."/>
            <person name="Sun H."/>
            <person name="Tunlid A."/>
            <person name="Henrissat B."/>
            <person name="Grigoriev I.V."/>
            <person name="Hibbett D.S."/>
            <person name="Martin F."/>
            <person name="Nordberg H.P."/>
            <person name="Cantor M.N."/>
            <person name="Hua S.X."/>
        </authorList>
    </citation>
    <scope>NUCLEOTIDE SEQUENCE [LARGE SCALE GENOMIC DNA]</scope>
    <source>
        <strain evidence="2 3">Foug A</strain>
    </source>
</reference>
<dbReference type="Pfam" id="PF20149">
    <property type="entry name" value="DUF6532"/>
    <property type="match status" value="1"/>
</dbReference>
<dbReference type="InParanoid" id="A0A0C3EKC3"/>
<dbReference type="OrthoDB" id="3268553at2759"/>
<feature type="domain" description="DUF6532" evidence="1">
    <location>
        <begin position="4"/>
        <end position="119"/>
    </location>
</feature>
<dbReference type="InterPro" id="IPR045341">
    <property type="entry name" value="DUF6532"/>
</dbReference>
<proteinExistence type="predicted"/>
<reference evidence="3" key="2">
    <citation type="submission" date="2015-01" db="EMBL/GenBank/DDBJ databases">
        <title>Evolutionary Origins and Diversification of the Mycorrhizal Mutualists.</title>
        <authorList>
            <consortium name="DOE Joint Genome Institute"/>
            <consortium name="Mycorrhizal Genomics Consortium"/>
            <person name="Kohler A."/>
            <person name="Kuo A."/>
            <person name="Nagy L.G."/>
            <person name="Floudas D."/>
            <person name="Copeland A."/>
            <person name="Barry K.W."/>
            <person name="Cichocki N."/>
            <person name="Veneault-Fourrey C."/>
            <person name="LaButti K."/>
            <person name="Lindquist E.A."/>
            <person name="Lipzen A."/>
            <person name="Lundell T."/>
            <person name="Morin E."/>
            <person name="Murat C."/>
            <person name="Riley R."/>
            <person name="Ohm R."/>
            <person name="Sun H."/>
            <person name="Tunlid A."/>
            <person name="Henrissat B."/>
            <person name="Grigoriev I.V."/>
            <person name="Hibbett D.S."/>
            <person name="Martin F."/>
        </authorList>
    </citation>
    <scope>NUCLEOTIDE SEQUENCE [LARGE SCALE GENOMIC DNA]</scope>
    <source>
        <strain evidence="3">Foug A</strain>
    </source>
</reference>
<dbReference type="HOGENOM" id="CLU_038181_1_0_1"/>
<keyword evidence="3" id="KW-1185">Reference proteome</keyword>
<dbReference type="Proteomes" id="UP000053989">
    <property type="component" value="Unassembled WGS sequence"/>
</dbReference>
<gene>
    <name evidence="2" type="ORF">SCLCIDRAFT_20295</name>
</gene>
<organism evidence="2 3">
    <name type="scientific">Scleroderma citrinum Foug A</name>
    <dbReference type="NCBI Taxonomy" id="1036808"/>
    <lineage>
        <taxon>Eukaryota</taxon>
        <taxon>Fungi</taxon>
        <taxon>Dikarya</taxon>
        <taxon>Basidiomycota</taxon>
        <taxon>Agaricomycotina</taxon>
        <taxon>Agaricomycetes</taxon>
        <taxon>Agaricomycetidae</taxon>
        <taxon>Boletales</taxon>
        <taxon>Sclerodermatineae</taxon>
        <taxon>Sclerodermataceae</taxon>
        <taxon>Scleroderma</taxon>
    </lineage>
</organism>
<protein>
    <recommendedName>
        <fullName evidence="1">DUF6532 domain-containing protein</fullName>
    </recommendedName>
</protein>
<name>A0A0C3EKC3_9AGAM</name>
<evidence type="ECO:0000313" key="3">
    <source>
        <dbReference type="Proteomes" id="UP000053989"/>
    </source>
</evidence>